<dbReference type="EMBL" id="JACVVK020000011">
    <property type="protein sequence ID" value="KAK7505285.1"/>
    <property type="molecule type" value="Genomic_DNA"/>
</dbReference>
<dbReference type="Proteomes" id="UP001519460">
    <property type="component" value="Unassembled WGS sequence"/>
</dbReference>
<reference evidence="2 3" key="1">
    <citation type="journal article" date="2023" name="Sci. Data">
        <title>Genome assembly of the Korean intertidal mud-creeper Batillaria attramentaria.</title>
        <authorList>
            <person name="Patra A.K."/>
            <person name="Ho P.T."/>
            <person name="Jun S."/>
            <person name="Lee S.J."/>
            <person name="Kim Y."/>
            <person name="Won Y.J."/>
        </authorList>
    </citation>
    <scope>NUCLEOTIDE SEQUENCE [LARGE SCALE GENOMIC DNA]</scope>
    <source>
        <strain evidence="2">Wonlab-2016</strain>
    </source>
</reference>
<dbReference type="AlphaFoldDB" id="A0ABD0M0H0"/>
<feature type="non-terminal residue" evidence="2">
    <location>
        <position position="168"/>
    </location>
</feature>
<evidence type="ECO:0000313" key="3">
    <source>
        <dbReference type="Proteomes" id="UP001519460"/>
    </source>
</evidence>
<comment type="caution">
    <text evidence="2">The sequence shown here is derived from an EMBL/GenBank/DDBJ whole genome shotgun (WGS) entry which is preliminary data.</text>
</comment>
<keyword evidence="1" id="KW-1133">Transmembrane helix</keyword>
<keyword evidence="1" id="KW-0812">Transmembrane</keyword>
<sequence length="168" mass="19474">DEQLETDVTMTTCDVQAYRSSLSALAMQHLMLTAAMVVLFVCTKAYVNQLRRQNASPHVERVVLYEEETRQTLVNRDHQIALDRKTVEFLKGLDVDFDNMEGCMEKSIFYTRIGIFLEHLLNMLPKMPVRQDLKLATKVVLRDMLCCHRFRTRVGAVNECWTWKMGVG</sequence>
<gene>
    <name evidence="2" type="ORF">BaRGS_00003447</name>
</gene>
<name>A0ABD0M0H0_9CAEN</name>
<evidence type="ECO:0000256" key="1">
    <source>
        <dbReference type="SAM" id="Phobius"/>
    </source>
</evidence>
<evidence type="ECO:0000313" key="2">
    <source>
        <dbReference type="EMBL" id="KAK7505285.1"/>
    </source>
</evidence>
<keyword evidence="1" id="KW-0472">Membrane</keyword>
<feature type="transmembrane region" description="Helical" evidence="1">
    <location>
        <begin position="26"/>
        <end position="47"/>
    </location>
</feature>
<organism evidence="2 3">
    <name type="scientific">Batillaria attramentaria</name>
    <dbReference type="NCBI Taxonomy" id="370345"/>
    <lineage>
        <taxon>Eukaryota</taxon>
        <taxon>Metazoa</taxon>
        <taxon>Spiralia</taxon>
        <taxon>Lophotrochozoa</taxon>
        <taxon>Mollusca</taxon>
        <taxon>Gastropoda</taxon>
        <taxon>Caenogastropoda</taxon>
        <taxon>Sorbeoconcha</taxon>
        <taxon>Cerithioidea</taxon>
        <taxon>Batillariidae</taxon>
        <taxon>Batillaria</taxon>
    </lineage>
</organism>
<keyword evidence="3" id="KW-1185">Reference proteome</keyword>
<protein>
    <submittedName>
        <fullName evidence="2">Uncharacterized protein</fullName>
    </submittedName>
</protein>
<proteinExistence type="predicted"/>
<feature type="non-terminal residue" evidence="2">
    <location>
        <position position="1"/>
    </location>
</feature>
<accession>A0ABD0M0H0</accession>